<dbReference type="AlphaFoldDB" id="A0A1I0R1A1"/>
<protein>
    <recommendedName>
        <fullName evidence="3">DUF2851 domain-containing protein</fullName>
    </recommendedName>
</protein>
<dbReference type="OrthoDB" id="1005072at2"/>
<gene>
    <name evidence="1" type="ORF">SAMN04488122_2043</name>
</gene>
<evidence type="ECO:0000313" key="2">
    <source>
        <dbReference type="Proteomes" id="UP000199310"/>
    </source>
</evidence>
<organism evidence="1 2">
    <name type="scientific">Chitinophaga arvensicola</name>
    <dbReference type="NCBI Taxonomy" id="29529"/>
    <lineage>
        <taxon>Bacteria</taxon>
        <taxon>Pseudomonadati</taxon>
        <taxon>Bacteroidota</taxon>
        <taxon>Chitinophagia</taxon>
        <taxon>Chitinophagales</taxon>
        <taxon>Chitinophagaceae</taxon>
        <taxon>Chitinophaga</taxon>
    </lineage>
</organism>
<dbReference type="Pfam" id="PF11013">
    <property type="entry name" value="DUF2851"/>
    <property type="match status" value="1"/>
</dbReference>
<dbReference type="STRING" id="29529.SAMN04488122_2043"/>
<dbReference type="EMBL" id="FOJG01000001">
    <property type="protein sequence ID" value="SEW33989.1"/>
    <property type="molecule type" value="Genomic_DNA"/>
</dbReference>
<reference evidence="2" key="1">
    <citation type="submission" date="2016-10" db="EMBL/GenBank/DDBJ databases">
        <authorList>
            <person name="Varghese N."/>
            <person name="Submissions S."/>
        </authorList>
    </citation>
    <scope>NUCLEOTIDE SEQUENCE [LARGE SCALE GENOMIC DNA]</scope>
    <source>
        <strain evidence="2">DSM 3695</strain>
    </source>
</reference>
<proteinExistence type="predicted"/>
<sequence>MFVNPLLSEELFQHIWAFRLFKQDQLTTTGGEPVQILYPGLWNHHGGPDFSAAKIRIGTTLWAGQVELHLRTSDWFRHGHQHNPQYGRIILHVVFIHDMPAVQIEEAPCLELQQHIPKLLLQRYEQLRQLSPFVPCAAHAPQVPALTWLSWKERLLAERWERKISSLRAWLRHTRYNWEEVCYWAVAQSYATPVNALPFLQLVQSLPYKTLLRCRHQLLQLEALLFGQAGMLEAVFTDDYALQLQQLYAHLRHKFRLSPMASHQWNWLRMRPAAFPTIRLAAFATLLQQRPQLFATLLEATDVTALEQLFFVQPSAYWHTHYRFGRPVARTQRPGKQAVQGILINTVLPLLFLYGQDKNLKYYQEKALYFLQQLPAEKNHITNSWHAMGISQESAMESQALLQLKQYYCDEKRCLHCAIGVKILSGN</sequence>
<evidence type="ECO:0008006" key="3">
    <source>
        <dbReference type="Google" id="ProtNLM"/>
    </source>
</evidence>
<dbReference type="Proteomes" id="UP000199310">
    <property type="component" value="Unassembled WGS sequence"/>
</dbReference>
<accession>A0A1I0R1A1</accession>
<dbReference type="RefSeq" id="WP_089893989.1">
    <property type="nucleotide sequence ID" value="NZ_FOJG01000001.1"/>
</dbReference>
<dbReference type="InterPro" id="IPR021272">
    <property type="entry name" value="DUF2851"/>
</dbReference>
<evidence type="ECO:0000313" key="1">
    <source>
        <dbReference type="EMBL" id="SEW33989.1"/>
    </source>
</evidence>
<name>A0A1I0R1A1_9BACT</name>
<keyword evidence="2" id="KW-1185">Reference proteome</keyword>